<organism evidence="1 2">
    <name type="scientific">Fasciola gigantica</name>
    <name type="common">Giant liver fluke</name>
    <dbReference type="NCBI Taxonomy" id="46835"/>
    <lineage>
        <taxon>Eukaryota</taxon>
        <taxon>Metazoa</taxon>
        <taxon>Spiralia</taxon>
        <taxon>Lophotrochozoa</taxon>
        <taxon>Platyhelminthes</taxon>
        <taxon>Trematoda</taxon>
        <taxon>Digenea</taxon>
        <taxon>Plagiorchiida</taxon>
        <taxon>Echinostomata</taxon>
        <taxon>Echinostomatoidea</taxon>
        <taxon>Fasciolidae</taxon>
        <taxon>Fasciola</taxon>
    </lineage>
</organism>
<gene>
    <name evidence="1" type="ORF">FGIG_06494</name>
</gene>
<dbReference type="EMBL" id="SUNJ01008551">
    <property type="protein sequence ID" value="TPP61149.1"/>
    <property type="molecule type" value="Genomic_DNA"/>
</dbReference>
<evidence type="ECO:0000313" key="2">
    <source>
        <dbReference type="Proteomes" id="UP000316759"/>
    </source>
</evidence>
<dbReference type="Proteomes" id="UP000316759">
    <property type="component" value="Unassembled WGS sequence"/>
</dbReference>
<reference evidence="1 2" key="1">
    <citation type="submission" date="2019-04" db="EMBL/GenBank/DDBJ databases">
        <title>Annotation for the trematode Fasciola gigantica.</title>
        <authorList>
            <person name="Choi Y.-J."/>
        </authorList>
    </citation>
    <scope>NUCLEOTIDE SEQUENCE [LARGE SCALE GENOMIC DNA]</scope>
    <source>
        <strain evidence="1">Uganda_cow_1</strain>
    </source>
</reference>
<keyword evidence="2" id="KW-1185">Reference proteome</keyword>
<accession>A0A504YLC1</accession>
<protein>
    <submittedName>
        <fullName evidence="1">Uncharacterized protein</fullName>
    </submittedName>
</protein>
<comment type="caution">
    <text evidence="1">The sequence shown here is derived from an EMBL/GenBank/DDBJ whole genome shotgun (WGS) entry which is preliminary data.</text>
</comment>
<name>A0A504YLC1_FASGI</name>
<sequence length="70" mass="7904">MFHLRLFSKIDMHKSECSSLNISFNLASTDPQPFDPFQDEGLSEIKELGLESLPTEFHLAILTDGEYNSA</sequence>
<dbReference type="AlphaFoldDB" id="A0A504YLC1"/>
<proteinExistence type="predicted"/>
<evidence type="ECO:0000313" key="1">
    <source>
        <dbReference type="EMBL" id="TPP61149.1"/>
    </source>
</evidence>